<reference evidence="1" key="1">
    <citation type="submission" date="2013-10" db="EMBL/GenBank/DDBJ databases">
        <title>Draft genome sequence of Clostridium botulinum type B strain Osaka05.</title>
        <authorList>
            <person name="Sakaguchi Y."/>
            <person name="Hosomi K."/>
            <person name="Uchiyama J."/>
            <person name="Ogura Y."/>
            <person name="Sakaguchi M."/>
            <person name="Kohda T."/>
            <person name="Mukamoto M."/>
            <person name="Misawa N."/>
            <person name="Matsuzaki S."/>
            <person name="Hayashi T."/>
            <person name="Kozaki S."/>
        </authorList>
    </citation>
    <scope>NUCLEOTIDE SEQUENCE</scope>
    <source>
        <strain evidence="1">Osaka05</strain>
    </source>
</reference>
<protein>
    <recommendedName>
        <fullName evidence="2">DGQHR domain-containing protein</fullName>
    </recommendedName>
</protein>
<proteinExistence type="predicted"/>
<organism evidence="1">
    <name type="scientific">Clostridium botulinum B str. Osaka05</name>
    <dbReference type="NCBI Taxonomy" id="1407017"/>
    <lineage>
        <taxon>Bacteria</taxon>
        <taxon>Bacillati</taxon>
        <taxon>Bacillota</taxon>
        <taxon>Clostridia</taxon>
        <taxon>Eubacteriales</taxon>
        <taxon>Clostridiaceae</taxon>
        <taxon>Clostridium</taxon>
    </lineage>
</organism>
<dbReference type="RefSeq" id="WP_030032087.1">
    <property type="nucleotide sequence ID" value="NZ_BA000058.1"/>
</dbReference>
<dbReference type="EMBL" id="BA000058">
    <property type="protein sequence ID" value="BAO04993.1"/>
    <property type="molecule type" value="Genomic_DNA"/>
</dbReference>
<evidence type="ECO:0008006" key="2">
    <source>
        <dbReference type="Google" id="ProtNLM"/>
    </source>
</evidence>
<name>A0A060N8X1_CLOBO</name>
<dbReference type="HOGENOM" id="CLU_582286_0_0_9"/>
<accession>A0A060N8X1</accession>
<dbReference type="AlphaFoldDB" id="A0A060N8X1"/>
<sequence>MIKYEELVKDITGCINLKSFADEVSDISEKLRDRMNIRKIVNLFNKNIQVEMLTERELYLITDVFYKMLQEDKFLDKLNPKQQQLKITLNPENYFTEEEIKKYSLILPQLEEAEDYSIIKFEDVKSLMDGVYSAVIDFNYFLDRWESGQIYYDINCQRETEKYEWNGMYQEKAKSFPKSIGDIGKAMAEHKYIPTEIAINIPNTGEESFYIEEKDGKINIVIKVDKNTIVQLIDGYHRTMGGIRARRMLESKGKELVQKMLVKVMNLDIYAARDYIKQESNKNPLNPELTKTMSNEVYNRIALDMNVGSITQNRLSGKLGREKHDVIMLNKLTSLNIFAEGLRYFNIDENDARKERKVKKFLKQFFEYVISYHKDELEDISLSRDENYKLNYNMFRGYLYIASKLINIEDWEDDLEEILEKIDYEKDGELSKLSLNKYEMNKINIKKLEEYLDEIIKEVLKDGKEERIL</sequence>
<dbReference type="Proteomes" id="UP000054164">
    <property type="component" value="Unassembled WGS sequence"/>
</dbReference>
<gene>
    <name evidence="1" type="ORF">CBO05P1_274</name>
</gene>
<evidence type="ECO:0000313" key="1">
    <source>
        <dbReference type="EMBL" id="BAO04993.1"/>
    </source>
</evidence>